<keyword evidence="1" id="KW-0732">Signal</keyword>
<feature type="non-terminal residue" evidence="2">
    <location>
        <position position="262"/>
    </location>
</feature>
<dbReference type="OrthoDB" id="440550at2759"/>
<dbReference type="Proteomes" id="UP000649617">
    <property type="component" value="Unassembled WGS sequence"/>
</dbReference>
<evidence type="ECO:0000313" key="3">
    <source>
        <dbReference type="Proteomes" id="UP000649617"/>
    </source>
</evidence>
<gene>
    <name evidence="2" type="ORF">SPIL2461_LOCUS19464</name>
</gene>
<dbReference type="AlphaFoldDB" id="A0A812WMY2"/>
<comment type="caution">
    <text evidence="2">The sequence shown here is derived from an EMBL/GenBank/DDBJ whole genome shotgun (WGS) entry which is preliminary data.</text>
</comment>
<evidence type="ECO:0000256" key="1">
    <source>
        <dbReference type="SAM" id="SignalP"/>
    </source>
</evidence>
<keyword evidence="3" id="KW-1185">Reference proteome</keyword>
<reference evidence="2" key="1">
    <citation type="submission" date="2021-02" db="EMBL/GenBank/DDBJ databases">
        <authorList>
            <person name="Dougan E. K."/>
            <person name="Rhodes N."/>
            <person name="Thang M."/>
            <person name="Chan C."/>
        </authorList>
    </citation>
    <scope>NUCLEOTIDE SEQUENCE</scope>
</reference>
<feature type="signal peptide" evidence="1">
    <location>
        <begin position="1"/>
        <end position="20"/>
    </location>
</feature>
<dbReference type="EMBL" id="CAJNIZ010044587">
    <property type="protein sequence ID" value="CAE7694365.1"/>
    <property type="molecule type" value="Genomic_DNA"/>
</dbReference>
<protein>
    <submittedName>
        <fullName evidence="2">Uncharacterized protein</fullName>
    </submittedName>
</protein>
<sequence length="262" mass="28936">MWASFSTKQSLLTIKAQAWASDLFLVASLPLSCMCSPRDIATTTSTTTSTTTTAAMLAPWLQRCHGVQISCICELPGFADRGAEAANAAKWRWNKLSLGQPFYKSNVRGWTKLTYNQQNLDCNVKVNGQLTDMSRDVTLDFRNSTYAKASGPLKLSGTPQVQLTRTYSFTGRGLVFKANFHVLALEPVSSVQVWMGTSDDWIGTTDRPTKDQGSFRGGDFVPIPHGRILRVHSGHEDVFVYSTHPDSHAIILSHYGQWGDVL</sequence>
<proteinExistence type="predicted"/>
<accession>A0A812WMY2</accession>
<feature type="chain" id="PRO_5032802209" evidence="1">
    <location>
        <begin position="21"/>
        <end position="262"/>
    </location>
</feature>
<organism evidence="2 3">
    <name type="scientific">Symbiodinium pilosum</name>
    <name type="common">Dinoflagellate</name>
    <dbReference type="NCBI Taxonomy" id="2952"/>
    <lineage>
        <taxon>Eukaryota</taxon>
        <taxon>Sar</taxon>
        <taxon>Alveolata</taxon>
        <taxon>Dinophyceae</taxon>
        <taxon>Suessiales</taxon>
        <taxon>Symbiodiniaceae</taxon>
        <taxon>Symbiodinium</taxon>
    </lineage>
</organism>
<name>A0A812WMY2_SYMPI</name>
<evidence type="ECO:0000313" key="2">
    <source>
        <dbReference type="EMBL" id="CAE7694365.1"/>
    </source>
</evidence>